<dbReference type="EMBL" id="KC685370">
    <property type="protein sequence ID" value="AGI10622.1"/>
    <property type="molecule type" value="Genomic_DNA"/>
</dbReference>
<proteinExistence type="predicted"/>
<dbReference type="SUPFAM" id="SSF51261">
    <property type="entry name" value="Duplicated hybrid motif"/>
    <property type="match status" value="1"/>
</dbReference>
<dbReference type="SUPFAM" id="SSF53955">
    <property type="entry name" value="Lysozyme-like"/>
    <property type="match status" value="1"/>
</dbReference>
<dbReference type="KEGG" id="vg:16205384"/>
<dbReference type="Pfam" id="PF13702">
    <property type="entry name" value="Lysozyme_like"/>
    <property type="match status" value="1"/>
</dbReference>
<dbReference type="Gene3D" id="2.70.70.10">
    <property type="entry name" value="Glucose Permease (Domain IIA)"/>
    <property type="match status" value="1"/>
</dbReference>
<keyword evidence="5" id="KW-1185">Reference proteome</keyword>
<dbReference type="InterPro" id="IPR023346">
    <property type="entry name" value="Lysozyme-like_dom_sf"/>
</dbReference>
<evidence type="ECO:0000256" key="1">
    <source>
        <dbReference type="ARBA" id="ARBA00022529"/>
    </source>
</evidence>
<organism evidence="4 5">
    <name type="scientific">Bacillus phage MG-B1</name>
    <dbReference type="NCBI Taxonomy" id="1309583"/>
    <lineage>
        <taxon>Viruses</taxon>
        <taxon>Duplodnaviria</taxon>
        <taxon>Heunggongvirae</taxon>
        <taxon>Uroviricota</taxon>
        <taxon>Caudoviricetes</taxon>
        <taxon>Salasmaviridae</taxon>
        <taxon>Northropvirinae</taxon>
        <taxon>Klosterneuburgvirus</taxon>
        <taxon>Klosterneuburgvirus MGB1</taxon>
    </lineage>
</organism>
<dbReference type="GeneID" id="16205384"/>
<evidence type="ECO:0000313" key="4">
    <source>
        <dbReference type="EMBL" id="AGI10622.1"/>
    </source>
</evidence>
<dbReference type="Proteomes" id="UP000012167">
    <property type="component" value="Segment"/>
</dbReference>
<reference evidence="4 5" key="1">
    <citation type="journal article" date="2013" name="Genome Announc.">
        <title>Complete Genome Sequence of the Novel Phage MG-B1 Infecting Bacillus weihenstephanensis.</title>
        <authorList>
            <person name="Redondo R.A."/>
            <person name="Kupczok A."/>
            <person name="Stift G."/>
            <person name="Bollback J.P."/>
        </authorList>
    </citation>
    <scope>NUCLEOTIDE SEQUENCE [LARGE SCALE GENOMIC DNA]</scope>
</reference>
<dbReference type="OrthoDB" id="3555at10239"/>
<dbReference type="CDD" id="cd16891">
    <property type="entry name" value="CwlT-like"/>
    <property type="match status" value="1"/>
</dbReference>
<keyword evidence="2" id="KW-0081">Bacteriolytic enzyme</keyword>
<dbReference type="GO" id="GO:0031640">
    <property type="term" value="P:killing of cells of another organism"/>
    <property type="evidence" value="ECO:0007669"/>
    <property type="project" value="UniProtKB-KW"/>
</dbReference>
<dbReference type="InterPro" id="IPR011055">
    <property type="entry name" value="Dup_hybrid_motif"/>
</dbReference>
<dbReference type="InterPro" id="IPR047194">
    <property type="entry name" value="CwlT-like_lysozyme"/>
</dbReference>
<gene>
    <name evidence="4" type="ORF">mgb1_033</name>
</gene>
<evidence type="ECO:0000256" key="2">
    <source>
        <dbReference type="ARBA" id="ARBA00022638"/>
    </source>
</evidence>
<sequence length="413" mass="45598">MKEGQKSVGSNGKQNSMFPMDVMYITQGESGDFSHSKAKAIDYIHLTKAGVRTKQAWYYAPCDMTVIQQGSAGTMWASDNEVNTPSGTKKMVYMFWHDNNHSQYTVGTKRKQGEKCGQTGTSGFATGDHLHIEVMNGSTFDKSNAIHNWEAFFTNDTEIVVNFNYTWVNTNDSTGVDDGSCVPNVPVGNETIQLNEKVNAKVRSYETQMRTECTAQGIPDATIPLLALMMVESGGEGGDPMQSSESAGLPMNTIKDPVASIRQGVKHFKESMTTSAQYGCDIWTVFQQYNYGIGYAKYVGSRGKVNTIPLAKEYSRTVVAPSLGNTSGIMTDYINEISVALGETKRYVNGGNFLYAFMIKYYTTGDGSINSCGGDNTQTGEDKEKNKLNKYIQQLMSNQVNGWVTLDRFKDKR</sequence>
<name>M4W8D4_9CAUD</name>
<protein>
    <submittedName>
        <fullName evidence="4">Morphogenesis protein</fullName>
    </submittedName>
</protein>
<dbReference type="RefSeq" id="YP_008060121.1">
    <property type="nucleotide sequence ID" value="NC_021336.1"/>
</dbReference>
<dbReference type="GO" id="GO:0042742">
    <property type="term" value="P:defense response to bacterium"/>
    <property type="evidence" value="ECO:0007669"/>
    <property type="project" value="UniProtKB-KW"/>
</dbReference>
<accession>M4W8D4</accession>
<evidence type="ECO:0000259" key="3">
    <source>
        <dbReference type="Pfam" id="PF13702"/>
    </source>
</evidence>
<feature type="domain" description="CwlT-like lysozyme" evidence="3">
    <location>
        <begin position="201"/>
        <end position="362"/>
    </location>
</feature>
<keyword evidence="1" id="KW-0929">Antimicrobial</keyword>
<dbReference type="Gene3D" id="1.10.530.10">
    <property type="match status" value="1"/>
</dbReference>
<evidence type="ECO:0000313" key="5">
    <source>
        <dbReference type="Proteomes" id="UP000012167"/>
    </source>
</evidence>
<dbReference type="GO" id="GO:0003824">
    <property type="term" value="F:catalytic activity"/>
    <property type="evidence" value="ECO:0007669"/>
    <property type="project" value="UniProtKB-KW"/>
</dbReference>